<name>A0A316D9M9_9BACL</name>
<organism evidence="3 4">
    <name type="scientific">Tumebacillus permanentifrigoris</name>
    <dbReference type="NCBI Taxonomy" id="378543"/>
    <lineage>
        <taxon>Bacteria</taxon>
        <taxon>Bacillati</taxon>
        <taxon>Bacillota</taxon>
        <taxon>Bacilli</taxon>
        <taxon>Bacillales</taxon>
        <taxon>Alicyclobacillaceae</taxon>
        <taxon>Tumebacillus</taxon>
    </lineage>
</organism>
<proteinExistence type="predicted"/>
<comment type="caution">
    <text evidence="3">The sequence shown here is derived from an EMBL/GenBank/DDBJ whole genome shotgun (WGS) entry which is preliminary data.</text>
</comment>
<dbReference type="PROSITE" id="PS51257">
    <property type="entry name" value="PROKAR_LIPOPROTEIN"/>
    <property type="match status" value="1"/>
</dbReference>
<feature type="signal peptide" evidence="1">
    <location>
        <begin position="1"/>
        <end position="22"/>
    </location>
</feature>
<keyword evidence="1" id="KW-0732">Signal</keyword>
<dbReference type="Proteomes" id="UP000245634">
    <property type="component" value="Unassembled WGS sequence"/>
</dbReference>
<evidence type="ECO:0000256" key="1">
    <source>
        <dbReference type="SAM" id="SignalP"/>
    </source>
</evidence>
<feature type="chain" id="PRO_5038927004" evidence="1">
    <location>
        <begin position="23"/>
        <end position="188"/>
    </location>
</feature>
<evidence type="ECO:0000259" key="2">
    <source>
        <dbReference type="Pfam" id="PF14285"/>
    </source>
</evidence>
<feature type="domain" description="DUF4367" evidence="2">
    <location>
        <begin position="98"/>
        <end position="182"/>
    </location>
</feature>
<dbReference type="Pfam" id="PF14285">
    <property type="entry name" value="DUF4367"/>
    <property type="match status" value="1"/>
</dbReference>
<evidence type="ECO:0000313" key="4">
    <source>
        <dbReference type="Proteomes" id="UP000245634"/>
    </source>
</evidence>
<evidence type="ECO:0000313" key="3">
    <source>
        <dbReference type="EMBL" id="PWK13048.1"/>
    </source>
</evidence>
<protein>
    <submittedName>
        <fullName evidence="3">Uncharacterized protein DUF4367</fullName>
    </submittedName>
</protein>
<dbReference type="AlphaFoldDB" id="A0A316D9M9"/>
<keyword evidence="4" id="KW-1185">Reference proteome</keyword>
<sequence>MKKTKFVAQLMLIFALATSLSACGSSSSPVTKNASYAQAKQQWGGELLLPTNLSSEMKFESVSYNDDSHSFEATTDSFVLIEIKTNDKSITKLSHGQLSGETIDNTVARVQKQSKPVLGHANEITQIEKVKIGDTVGYWYEIQNDDGLSQLVEFVQDGIQVYLRTTQDKSVSRDELVKIAASFAMTEQ</sequence>
<dbReference type="InterPro" id="IPR025377">
    <property type="entry name" value="DUF4367"/>
</dbReference>
<gene>
    <name evidence="3" type="ORF">C7459_10866</name>
</gene>
<dbReference type="EMBL" id="QGGL01000008">
    <property type="protein sequence ID" value="PWK13048.1"/>
    <property type="molecule type" value="Genomic_DNA"/>
</dbReference>
<reference evidence="3 4" key="1">
    <citation type="submission" date="2018-05" db="EMBL/GenBank/DDBJ databases">
        <title>Genomic Encyclopedia of Type Strains, Phase IV (KMG-IV): sequencing the most valuable type-strain genomes for metagenomic binning, comparative biology and taxonomic classification.</title>
        <authorList>
            <person name="Goeker M."/>
        </authorList>
    </citation>
    <scope>NUCLEOTIDE SEQUENCE [LARGE SCALE GENOMIC DNA]</scope>
    <source>
        <strain evidence="3 4">DSM 18773</strain>
    </source>
</reference>
<accession>A0A316D9M9</accession>
<dbReference type="RefSeq" id="WP_170119407.1">
    <property type="nucleotide sequence ID" value="NZ_QGGL01000008.1"/>
</dbReference>